<sequence>MNIDPTQNRSHINGTEVRELDKTASAQAPKQTDAPRESARYQASMASDTSQDIDAARVAEIRQAISDGKLEINADRIADGIIASAKALIEE</sequence>
<evidence type="ECO:0000256" key="1">
    <source>
        <dbReference type="ARBA" id="ARBA00005322"/>
    </source>
</evidence>
<dbReference type="RefSeq" id="WP_380688907.1">
    <property type="nucleotide sequence ID" value="NZ_JBHRSS010000003.1"/>
</dbReference>
<keyword evidence="4" id="KW-1005">Bacterial flagellum biogenesis</keyword>
<keyword evidence="12" id="KW-1185">Reference proteome</keyword>
<proteinExistence type="inferred from homology"/>
<keyword evidence="5" id="KW-0805">Transcription regulation</keyword>
<evidence type="ECO:0000256" key="4">
    <source>
        <dbReference type="ARBA" id="ARBA00022795"/>
    </source>
</evidence>
<comment type="caution">
    <text evidence="11">The sequence shown here is derived from an EMBL/GenBank/DDBJ whole genome shotgun (WGS) entry which is preliminary data.</text>
</comment>
<dbReference type="Pfam" id="PF04316">
    <property type="entry name" value="FlgM"/>
    <property type="match status" value="1"/>
</dbReference>
<comment type="similarity">
    <text evidence="1">Belongs to the FlgM family.</text>
</comment>
<evidence type="ECO:0000256" key="9">
    <source>
        <dbReference type="SAM" id="MobiDB-lite"/>
    </source>
</evidence>
<dbReference type="EMBL" id="JBHRSS010000003">
    <property type="protein sequence ID" value="MFC3104177.1"/>
    <property type="molecule type" value="Genomic_DNA"/>
</dbReference>
<evidence type="ECO:0000256" key="8">
    <source>
        <dbReference type="ARBA" id="ARBA00030117"/>
    </source>
</evidence>
<reference evidence="12" key="1">
    <citation type="journal article" date="2019" name="Int. J. Syst. Evol. Microbiol.">
        <title>The Global Catalogue of Microorganisms (GCM) 10K type strain sequencing project: providing services to taxonomists for standard genome sequencing and annotation.</title>
        <authorList>
            <consortium name="The Broad Institute Genomics Platform"/>
            <consortium name="The Broad Institute Genome Sequencing Center for Infectious Disease"/>
            <person name="Wu L."/>
            <person name="Ma J."/>
        </authorList>
    </citation>
    <scope>NUCLEOTIDE SEQUENCE [LARGE SCALE GENOMIC DNA]</scope>
    <source>
        <strain evidence="12">KCTC 52640</strain>
    </source>
</reference>
<dbReference type="InterPro" id="IPR007412">
    <property type="entry name" value="FlgM"/>
</dbReference>
<feature type="compositionally biased region" description="Polar residues" evidence="9">
    <location>
        <begin position="1"/>
        <end position="13"/>
    </location>
</feature>
<feature type="domain" description="Anti-sigma-28 factor FlgM C-terminal" evidence="10">
    <location>
        <begin position="40"/>
        <end position="82"/>
    </location>
</feature>
<protein>
    <recommendedName>
        <fullName evidence="2">Negative regulator of flagellin synthesis</fullName>
    </recommendedName>
    <alternativeName>
        <fullName evidence="8">Anti-sigma-28 factor</fullName>
    </alternativeName>
</protein>
<comment type="function">
    <text evidence="7">Responsible for the coupling of flagellin expression to flagellar assembly by preventing expression of the flagellin genes when a component of the middle class of proteins is defective. It negatively regulates flagellar genes by inhibiting the activity of FliA by directly binding to FliA.</text>
</comment>
<evidence type="ECO:0000256" key="3">
    <source>
        <dbReference type="ARBA" id="ARBA00022491"/>
    </source>
</evidence>
<feature type="region of interest" description="Disordered" evidence="9">
    <location>
        <begin position="1"/>
        <end position="51"/>
    </location>
</feature>
<keyword evidence="11" id="KW-0969">Cilium</keyword>
<evidence type="ECO:0000313" key="12">
    <source>
        <dbReference type="Proteomes" id="UP001595462"/>
    </source>
</evidence>
<keyword evidence="11" id="KW-0282">Flagellum</keyword>
<evidence type="ECO:0000259" key="10">
    <source>
        <dbReference type="Pfam" id="PF04316"/>
    </source>
</evidence>
<keyword evidence="3" id="KW-0678">Repressor</keyword>
<evidence type="ECO:0000256" key="5">
    <source>
        <dbReference type="ARBA" id="ARBA00023015"/>
    </source>
</evidence>
<organism evidence="11 12">
    <name type="scientific">Salinisphaera aquimarina</name>
    <dbReference type="NCBI Taxonomy" id="2094031"/>
    <lineage>
        <taxon>Bacteria</taxon>
        <taxon>Pseudomonadati</taxon>
        <taxon>Pseudomonadota</taxon>
        <taxon>Gammaproteobacteria</taxon>
        <taxon>Salinisphaerales</taxon>
        <taxon>Salinisphaeraceae</taxon>
        <taxon>Salinisphaera</taxon>
    </lineage>
</organism>
<evidence type="ECO:0000313" key="11">
    <source>
        <dbReference type="EMBL" id="MFC3104177.1"/>
    </source>
</evidence>
<keyword evidence="11" id="KW-0966">Cell projection</keyword>
<dbReference type="SUPFAM" id="SSF101498">
    <property type="entry name" value="Anti-sigma factor FlgM"/>
    <property type="match status" value="1"/>
</dbReference>
<evidence type="ECO:0000256" key="7">
    <source>
        <dbReference type="ARBA" id="ARBA00024739"/>
    </source>
</evidence>
<dbReference type="Proteomes" id="UP001595462">
    <property type="component" value="Unassembled WGS sequence"/>
</dbReference>
<accession>A0ABV7ERA2</accession>
<dbReference type="InterPro" id="IPR035890">
    <property type="entry name" value="Anti-sigma-28_factor_FlgM_sf"/>
</dbReference>
<dbReference type="NCBIfam" id="TIGR03824">
    <property type="entry name" value="FlgM_jcvi"/>
    <property type="match status" value="1"/>
</dbReference>
<evidence type="ECO:0000256" key="2">
    <source>
        <dbReference type="ARBA" id="ARBA00017823"/>
    </source>
</evidence>
<name>A0ABV7ERA2_9GAMM</name>
<keyword evidence="6" id="KW-0804">Transcription</keyword>
<dbReference type="InterPro" id="IPR031316">
    <property type="entry name" value="FlgM_C"/>
</dbReference>
<gene>
    <name evidence="11" type="primary">flgM</name>
    <name evidence="11" type="ORF">ACFOSU_09750</name>
</gene>
<evidence type="ECO:0000256" key="6">
    <source>
        <dbReference type="ARBA" id="ARBA00023163"/>
    </source>
</evidence>